<keyword evidence="3" id="KW-1185">Reference proteome</keyword>
<dbReference type="Gene3D" id="1.25.10.10">
    <property type="entry name" value="Leucine-rich Repeat Variant"/>
    <property type="match status" value="1"/>
</dbReference>
<gene>
    <name evidence="2" type="primary">Aste57867_704</name>
    <name evidence="1" type="ORF">As57867_000703</name>
    <name evidence="2" type="ORF">ASTE57867_704</name>
</gene>
<evidence type="ECO:0000313" key="2">
    <source>
        <dbReference type="EMBL" id="VFT77928.1"/>
    </source>
</evidence>
<dbReference type="SUPFAM" id="SSF48371">
    <property type="entry name" value="ARM repeat"/>
    <property type="match status" value="1"/>
</dbReference>
<dbReference type="EMBL" id="CAADRA010000041">
    <property type="protein sequence ID" value="VFT77928.1"/>
    <property type="molecule type" value="Genomic_DNA"/>
</dbReference>
<sequence>MDERSNQVEGVLGCIGKKVDAGASFDAVWTVLPGGFASRLLCFLGREDQLHLIRTSQRIAADTRRDEMWELVGLERFRLASAPQGSWGDTCNRLYGAISETTALCEYVQGQNIFSLGYINRDIKERIQHQLLAMIDLTSTARNDLASRRHLAELNIVKHLTRLLSSNIMGICDLVCTALGNLICISSGASNQAEIDASDLRSQLCQSVESSRGDRMLKELLLSPHVPECGPGPTKHAARVLVNMVFPDEQLLCAIEDVWEGYIVAKASHPTLDDELCLKKHEKTTWRIMYRHCTGRVYANATVDMHLGVLGQLEGHGYTDKEVEMDLTGELHSRPGIHNCEFRATFINRGRPTDLPIAHIGFWSSLHPDKIWGVWEVGSSTDQYKLGSGGIFLMKAIPVKDD</sequence>
<dbReference type="OrthoDB" id="72751at2759"/>
<dbReference type="Proteomes" id="UP000332933">
    <property type="component" value="Unassembled WGS sequence"/>
</dbReference>
<dbReference type="InterPro" id="IPR011989">
    <property type="entry name" value="ARM-like"/>
</dbReference>
<reference evidence="2 3" key="1">
    <citation type="submission" date="2019-03" db="EMBL/GenBank/DDBJ databases">
        <authorList>
            <person name="Gaulin E."/>
            <person name="Dumas B."/>
        </authorList>
    </citation>
    <scope>NUCLEOTIDE SEQUENCE [LARGE SCALE GENOMIC DNA]</scope>
    <source>
        <strain evidence="2">CBS 568.67</strain>
    </source>
</reference>
<protein>
    <submittedName>
        <fullName evidence="2">Aste57867_704 protein</fullName>
    </submittedName>
</protein>
<proteinExistence type="predicted"/>
<reference evidence="1" key="2">
    <citation type="submission" date="2019-06" db="EMBL/GenBank/DDBJ databases">
        <title>Genomics analysis of Aphanomyces spp. identifies a new class of oomycete effector associated with host adaptation.</title>
        <authorList>
            <person name="Gaulin E."/>
        </authorList>
    </citation>
    <scope>NUCLEOTIDE SEQUENCE</scope>
    <source>
        <strain evidence="1">CBS 578.67</strain>
    </source>
</reference>
<organism evidence="2 3">
    <name type="scientific">Aphanomyces stellatus</name>
    <dbReference type="NCBI Taxonomy" id="120398"/>
    <lineage>
        <taxon>Eukaryota</taxon>
        <taxon>Sar</taxon>
        <taxon>Stramenopiles</taxon>
        <taxon>Oomycota</taxon>
        <taxon>Saprolegniomycetes</taxon>
        <taxon>Saprolegniales</taxon>
        <taxon>Verrucalvaceae</taxon>
        <taxon>Aphanomyces</taxon>
    </lineage>
</organism>
<dbReference type="InterPro" id="IPR016024">
    <property type="entry name" value="ARM-type_fold"/>
</dbReference>
<evidence type="ECO:0000313" key="1">
    <source>
        <dbReference type="EMBL" id="KAF0719907.1"/>
    </source>
</evidence>
<evidence type="ECO:0000313" key="3">
    <source>
        <dbReference type="Proteomes" id="UP000332933"/>
    </source>
</evidence>
<dbReference type="AlphaFoldDB" id="A0A485K3L4"/>
<name>A0A485K3L4_9STRA</name>
<dbReference type="EMBL" id="VJMH01000041">
    <property type="protein sequence ID" value="KAF0719907.1"/>
    <property type="molecule type" value="Genomic_DNA"/>
</dbReference>
<accession>A0A485K3L4</accession>